<dbReference type="RefSeq" id="WP_330080572.1">
    <property type="nucleotide sequence ID" value="NZ_JAZDCU010000015.1"/>
</dbReference>
<evidence type="ECO:0008006" key="3">
    <source>
        <dbReference type="Google" id="ProtNLM"/>
    </source>
</evidence>
<sequence length="130" mass="13882">MGMREEIQAELAEAFSDPDGLADAVKPVVGSRTIKGGYDPEIGGTAPATIIRYTGRGVFGSYLVKEIDGARIQTEDVKLLVLQNELFVEESGVVTETSAAPKIGDQVSGCRALNVSEDPAKATWTIQLRK</sequence>
<protein>
    <recommendedName>
        <fullName evidence="3">Glutamate 5-kinase</fullName>
    </recommendedName>
</protein>
<dbReference type="AlphaFoldDB" id="A0AB35WWR0"/>
<gene>
    <name evidence="1" type="ORF">V0R53_22080</name>
</gene>
<comment type="caution">
    <text evidence="1">The sequence shown here is derived from an EMBL/GenBank/DDBJ whole genome shotgun (WGS) entry which is preliminary data.</text>
</comment>
<evidence type="ECO:0000313" key="1">
    <source>
        <dbReference type="EMBL" id="MEE1869078.1"/>
    </source>
</evidence>
<accession>A0AB35WWR0</accession>
<name>A0AB35WWR0_9PSED</name>
<organism evidence="1 2">
    <name type="scientific">Pseudomonas auratipiscis</name>
    <dbReference type="NCBI Taxonomy" id="3115853"/>
    <lineage>
        <taxon>Bacteria</taxon>
        <taxon>Pseudomonadati</taxon>
        <taxon>Pseudomonadota</taxon>
        <taxon>Gammaproteobacteria</taxon>
        <taxon>Pseudomonadales</taxon>
        <taxon>Pseudomonadaceae</taxon>
        <taxon>Pseudomonas</taxon>
    </lineage>
</organism>
<reference evidence="1 2" key="1">
    <citation type="submission" date="2024-01" db="EMBL/GenBank/DDBJ databases">
        <title>Unpublished Manusciprt.</title>
        <authorList>
            <person name="Duman M."/>
            <person name="Valdes E.G."/>
            <person name="Ajmi N."/>
            <person name="Altun S."/>
            <person name="Saticioglu I.B."/>
        </authorList>
    </citation>
    <scope>NUCLEOTIDE SEQUENCE [LARGE SCALE GENOMIC DNA]</scope>
    <source>
        <strain evidence="1 2">120P</strain>
    </source>
</reference>
<keyword evidence="2" id="KW-1185">Reference proteome</keyword>
<dbReference type="Proteomes" id="UP001307839">
    <property type="component" value="Unassembled WGS sequence"/>
</dbReference>
<evidence type="ECO:0000313" key="2">
    <source>
        <dbReference type="Proteomes" id="UP001307839"/>
    </source>
</evidence>
<proteinExistence type="predicted"/>
<dbReference type="EMBL" id="JAZDQP010000017">
    <property type="protein sequence ID" value="MEE1869078.1"/>
    <property type="molecule type" value="Genomic_DNA"/>
</dbReference>